<feature type="domain" description="Sulfotransferase" evidence="3">
    <location>
        <begin position="61"/>
        <end position="242"/>
    </location>
</feature>
<dbReference type="EMBL" id="CAVLGL010000035">
    <property type="protein sequence ID" value="CAK1581627.1"/>
    <property type="molecule type" value="Genomic_DNA"/>
</dbReference>
<organism evidence="4 5">
    <name type="scientific">Parnassius mnemosyne</name>
    <name type="common">clouded apollo</name>
    <dbReference type="NCBI Taxonomy" id="213953"/>
    <lineage>
        <taxon>Eukaryota</taxon>
        <taxon>Metazoa</taxon>
        <taxon>Ecdysozoa</taxon>
        <taxon>Arthropoda</taxon>
        <taxon>Hexapoda</taxon>
        <taxon>Insecta</taxon>
        <taxon>Pterygota</taxon>
        <taxon>Neoptera</taxon>
        <taxon>Endopterygota</taxon>
        <taxon>Lepidoptera</taxon>
        <taxon>Glossata</taxon>
        <taxon>Ditrysia</taxon>
        <taxon>Papilionoidea</taxon>
        <taxon>Papilionidae</taxon>
        <taxon>Parnassiinae</taxon>
        <taxon>Parnassini</taxon>
        <taxon>Parnassius</taxon>
        <taxon>Driopa</taxon>
    </lineage>
</organism>
<gene>
    <name evidence="4" type="ORF">PARMNEM_LOCUS3267</name>
</gene>
<evidence type="ECO:0000256" key="2">
    <source>
        <dbReference type="ARBA" id="ARBA00022679"/>
    </source>
</evidence>
<protein>
    <recommendedName>
        <fullName evidence="3">Sulfotransferase domain-containing protein</fullName>
    </recommendedName>
</protein>
<dbReference type="Proteomes" id="UP001314205">
    <property type="component" value="Unassembled WGS sequence"/>
</dbReference>
<dbReference type="Gene3D" id="3.40.50.300">
    <property type="entry name" value="P-loop containing nucleotide triphosphate hydrolases"/>
    <property type="match status" value="1"/>
</dbReference>
<accession>A0AAV1KIJ5</accession>
<proteinExistence type="inferred from homology"/>
<dbReference type="PANTHER" id="PTHR11783">
    <property type="entry name" value="SULFOTRANSFERASE SULT"/>
    <property type="match status" value="1"/>
</dbReference>
<keyword evidence="5" id="KW-1185">Reference proteome</keyword>
<evidence type="ECO:0000256" key="1">
    <source>
        <dbReference type="ARBA" id="ARBA00005771"/>
    </source>
</evidence>
<comment type="similarity">
    <text evidence="1">Belongs to the sulfotransferase 1 family.</text>
</comment>
<dbReference type="SUPFAM" id="SSF52540">
    <property type="entry name" value="P-loop containing nucleoside triphosphate hydrolases"/>
    <property type="match status" value="1"/>
</dbReference>
<dbReference type="AlphaFoldDB" id="A0AAV1KIJ5"/>
<sequence>MASLNDFPFEFRSDENEIKELQKYFLGKSFEHVYVGPKNYTMLREYTKDAANIYNLPLRSDDIFVASFPRSGTTWTQELVWLLANDMDYVKAAAEPLTSRYTFIEFPMFMNKDSVSELKSINADNEERKKIIDYLSRPGSEVIAEKPSPRFIKTHLPMTLLPPHILDIAKVVYVARDPRDAAVSFFHQNRLFKMAHFVGDFKTYWNFFVRNMILWTPFFDHLKEAWELRNHPNLLFLFYEDL</sequence>
<reference evidence="4 5" key="1">
    <citation type="submission" date="2023-11" db="EMBL/GenBank/DDBJ databases">
        <authorList>
            <person name="Hedman E."/>
            <person name="Englund M."/>
            <person name="Stromberg M."/>
            <person name="Nyberg Akerstrom W."/>
            <person name="Nylinder S."/>
            <person name="Jareborg N."/>
            <person name="Kallberg Y."/>
            <person name="Kronander E."/>
        </authorList>
    </citation>
    <scope>NUCLEOTIDE SEQUENCE [LARGE SCALE GENOMIC DNA]</scope>
</reference>
<name>A0AAV1KIJ5_9NEOP</name>
<dbReference type="InterPro" id="IPR027417">
    <property type="entry name" value="P-loop_NTPase"/>
</dbReference>
<comment type="caution">
    <text evidence="4">The sequence shown here is derived from an EMBL/GenBank/DDBJ whole genome shotgun (WGS) entry which is preliminary data.</text>
</comment>
<evidence type="ECO:0000259" key="3">
    <source>
        <dbReference type="Pfam" id="PF00685"/>
    </source>
</evidence>
<dbReference type="Pfam" id="PF00685">
    <property type="entry name" value="Sulfotransfer_1"/>
    <property type="match status" value="1"/>
</dbReference>
<evidence type="ECO:0000313" key="5">
    <source>
        <dbReference type="Proteomes" id="UP001314205"/>
    </source>
</evidence>
<evidence type="ECO:0000313" key="4">
    <source>
        <dbReference type="EMBL" id="CAK1581627.1"/>
    </source>
</evidence>
<dbReference type="GO" id="GO:0008146">
    <property type="term" value="F:sulfotransferase activity"/>
    <property type="evidence" value="ECO:0007669"/>
    <property type="project" value="InterPro"/>
</dbReference>
<dbReference type="InterPro" id="IPR000863">
    <property type="entry name" value="Sulfotransferase_dom"/>
</dbReference>
<keyword evidence="2" id="KW-0808">Transferase</keyword>